<evidence type="ECO:0000313" key="3">
    <source>
        <dbReference type="Proteomes" id="UP000033590"/>
    </source>
</evidence>
<dbReference type="RefSeq" id="WP_045605157.1">
    <property type="nucleotide sequence ID" value="NZ_JYGS01000001.1"/>
</dbReference>
<reference evidence="2 3" key="1">
    <citation type="submission" date="2015-02" db="EMBL/GenBank/DDBJ databases">
        <title>Evolution of amylase-binding proteins of oral streptococcal species.</title>
        <authorList>
            <person name="Haase E.M."/>
        </authorList>
    </citation>
    <scope>NUCLEOTIDE SEQUENCE [LARGE SCALE GENOMIC DNA]</scope>
    <source>
        <strain evidence="2 3">SK145</strain>
    </source>
</reference>
<protein>
    <recommendedName>
        <fullName evidence="1">Bro-N domain-containing protein</fullName>
    </recommendedName>
</protein>
<evidence type="ECO:0000313" key="2">
    <source>
        <dbReference type="EMBL" id="KJQ75901.1"/>
    </source>
</evidence>
<dbReference type="InterPro" id="IPR010982">
    <property type="entry name" value="Lambda_DNA-bd_dom_sf"/>
</dbReference>
<dbReference type="CDD" id="cd00093">
    <property type="entry name" value="HTH_XRE"/>
    <property type="match status" value="1"/>
</dbReference>
<organism evidence="2 3">
    <name type="scientific">Streptococcus mitis</name>
    <dbReference type="NCBI Taxonomy" id="28037"/>
    <lineage>
        <taxon>Bacteria</taxon>
        <taxon>Bacillati</taxon>
        <taxon>Bacillota</taxon>
        <taxon>Bacilli</taxon>
        <taxon>Lactobacillales</taxon>
        <taxon>Streptococcaceae</taxon>
        <taxon>Streptococcus</taxon>
        <taxon>Streptococcus mitis group</taxon>
    </lineage>
</organism>
<dbReference type="InterPro" id="IPR003497">
    <property type="entry name" value="BRO_N_domain"/>
</dbReference>
<gene>
    <name evidence="2" type="ORF">TZ93_00369</name>
</gene>
<dbReference type="SMART" id="SM01040">
    <property type="entry name" value="Bro-N"/>
    <property type="match status" value="1"/>
</dbReference>
<dbReference type="PROSITE" id="PS51750">
    <property type="entry name" value="BRO_N"/>
    <property type="match status" value="1"/>
</dbReference>
<dbReference type="AlphaFoldDB" id="A0A0F2E260"/>
<dbReference type="Proteomes" id="UP000033590">
    <property type="component" value="Unassembled WGS sequence"/>
</dbReference>
<feature type="domain" description="Bro-N" evidence="1">
    <location>
        <begin position="92"/>
        <end position="192"/>
    </location>
</feature>
<dbReference type="GO" id="GO:0003677">
    <property type="term" value="F:DNA binding"/>
    <property type="evidence" value="ECO:0007669"/>
    <property type="project" value="InterPro"/>
</dbReference>
<dbReference type="Gene3D" id="1.10.260.40">
    <property type="entry name" value="lambda repressor-like DNA-binding domains"/>
    <property type="match status" value="1"/>
</dbReference>
<dbReference type="EMBL" id="JYGS01000001">
    <property type="protein sequence ID" value="KJQ75901.1"/>
    <property type="molecule type" value="Genomic_DNA"/>
</dbReference>
<evidence type="ECO:0000259" key="1">
    <source>
        <dbReference type="PROSITE" id="PS51750"/>
    </source>
</evidence>
<dbReference type="Pfam" id="PF02498">
    <property type="entry name" value="Bro-N"/>
    <property type="match status" value="1"/>
</dbReference>
<dbReference type="SUPFAM" id="SSF47413">
    <property type="entry name" value="lambda repressor-like DNA-binding domains"/>
    <property type="match status" value="1"/>
</dbReference>
<accession>A0A0F2E260</accession>
<dbReference type="InterPro" id="IPR001387">
    <property type="entry name" value="Cro/C1-type_HTH"/>
</dbReference>
<dbReference type="PATRIC" id="fig|28037.215.peg.378"/>
<sequence length="256" mass="29850">MKRNYTRVIDEMRTTHGLNLVAIGQRIGIDPRTVGKWAQGKHKPNKESRKKLNQLYREVNQDMTTQQKDLCDFFGNFYPKGEQHNKKEVLEVVTTQRFGSKYFDVYGDIQNPLFVAVEVAEMIEIQNTTDLLKRVDDDEKLTYVISRAGQKREMNMLTEFGVYEVLSQSRKPLAKEFKKVVKHILKEIRLNGYYMAGELVEEPQTTIKAPDTLAEAERYYIDTLAKAIAEAKNMDEKSRLTSKLTRFMQEVEPQWN</sequence>
<proteinExistence type="predicted"/>
<name>A0A0F2E260_STRMT</name>
<comment type="caution">
    <text evidence="2">The sequence shown here is derived from an EMBL/GenBank/DDBJ whole genome shotgun (WGS) entry which is preliminary data.</text>
</comment>